<evidence type="ECO:0000313" key="2">
    <source>
        <dbReference type="Proteomes" id="UP000224006"/>
    </source>
</evidence>
<dbReference type="RefSeq" id="XP_029221184.1">
    <property type="nucleotide sequence ID" value="XM_029362219.1"/>
</dbReference>
<dbReference type="Proteomes" id="UP000224006">
    <property type="component" value="Chromosome II"/>
</dbReference>
<organism evidence="1 2">
    <name type="scientific">Besnoitia besnoiti</name>
    <name type="common">Apicomplexan protozoan</name>
    <dbReference type="NCBI Taxonomy" id="94643"/>
    <lineage>
        <taxon>Eukaryota</taxon>
        <taxon>Sar</taxon>
        <taxon>Alveolata</taxon>
        <taxon>Apicomplexa</taxon>
        <taxon>Conoidasida</taxon>
        <taxon>Coccidia</taxon>
        <taxon>Eucoccidiorida</taxon>
        <taxon>Eimeriorina</taxon>
        <taxon>Sarcocystidae</taxon>
        <taxon>Besnoitia</taxon>
    </lineage>
</organism>
<keyword evidence="2" id="KW-1185">Reference proteome</keyword>
<protein>
    <submittedName>
        <fullName evidence="1">Uncharacterized protein</fullName>
    </submittedName>
</protein>
<evidence type="ECO:0000313" key="1">
    <source>
        <dbReference type="EMBL" id="PFH37175.1"/>
    </source>
</evidence>
<comment type="caution">
    <text evidence="1">The sequence shown here is derived from an EMBL/GenBank/DDBJ whole genome shotgun (WGS) entry which is preliminary data.</text>
</comment>
<dbReference type="GeneID" id="40308614"/>
<dbReference type="EMBL" id="NWUJ01000002">
    <property type="protein sequence ID" value="PFH37175.1"/>
    <property type="molecule type" value="Genomic_DNA"/>
</dbReference>
<gene>
    <name evidence="1" type="ORF">BESB_036330</name>
</gene>
<name>A0A2A9MGS1_BESBE</name>
<dbReference type="AlphaFoldDB" id="A0A2A9MGS1"/>
<dbReference type="VEuPathDB" id="ToxoDB:BESB_036330"/>
<accession>A0A2A9MGS1</accession>
<dbReference type="KEGG" id="bbes:BESB_036330"/>
<sequence length="118" mass="12480">MKKSATPKGAQAAYGKLQAVAHRTTLLLKRQLGALRVTAAPSPTTTSKWRAAADLKTMHPQSDFRLIALAAITGKSASPTNARLALAPCESSSRTHQGLLPGFIRPRLPGPCHYPKAG</sequence>
<reference evidence="1 2" key="1">
    <citation type="submission" date="2017-09" db="EMBL/GenBank/DDBJ databases">
        <title>Genome sequencing of Besnoitia besnoiti strain Bb-Ger1.</title>
        <authorList>
            <person name="Schares G."/>
            <person name="Venepally P."/>
            <person name="Lorenzi H.A."/>
        </authorList>
    </citation>
    <scope>NUCLEOTIDE SEQUENCE [LARGE SCALE GENOMIC DNA]</scope>
    <source>
        <strain evidence="1 2">Bb-Ger1</strain>
    </source>
</reference>
<proteinExistence type="predicted"/>